<evidence type="ECO:0000313" key="2">
    <source>
        <dbReference type="Proteomes" id="UP001302719"/>
    </source>
</evidence>
<accession>A0AA96JSX7</accession>
<gene>
    <name evidence="1" type="ORF">PP769_01995</name>
</gene>
<evidence type="ECO:0000313" key="1">
    <source>
        <dbReference type="EMBL" id="WNM58560.1"/>
    </source>
</evidence>
<sequence>MRTMEVRDREWPPVMMEKEKKMYQEEESFNLRFSLEANFPDEYEGEEDERAWVTQWEEQVKPDIVKSVFRTLERYPDWVARFRNRGMAATDEIEIVLEKTYTDPSLN</sequence>
<name>A0AA96JSX7_9BACT</name>
<protein>
    <submittedName>
        <fullName evidence="1">Uncharacterized protein</fullName>
    </submittedName>
</protein>
<dbReference type="AlphaFoldDB" id="A0AA96JSX7"/>
<dbReference type="EMBL" id="CP116967">
    <property type="protein sequence ID" value="WNM58560.1"/>
    <property type="molecule type" value="Genomic_DNA"/>
</dbReference>
<proteinExistence type="predicted"/>
<keyword evidence="2" id="KW-1185">Reference proteome</keyword>
<organism evidence="1 2">
    <name type="scientific">Candidatus Nitrospira allomarina</name>
    <dbReference type="NCBI Taxonomy" id="3020900"/>
    <lineage>
        <taxon>Bacteria</taxon>
        <taxon>Pseudomonadati</taxon>
        <taxon>Nitrospirota</taxon>
        <taxon>Nitrospiria</taxon>
        <taxon>Nitrospirales</taxon>
        <taxon>Nitrospiraceae</taxon>
        <taxon>Nitrospira</taxon>
    </lineage>
</organism>
<dbReference type="RefSeq" id="WP_312644561.1">
    <property type="nucleotide sequence ID" value="NZ_CP116967.1"/>
</dbReference>
<dbReference type="KEGG" id="nall:PP769_01995"/>
<reference evidence="1 2" key="1">
    <citation type="submission" date="2023-01" db="EMBL/GenBank/DDBJ databases">
        <title>Cultivation and genomic characterization of new, ubiquitous marine nitrite-oxidizing bacteria from the Nitrospirales.</title>
        <authorList>
            <person name="Mueller A.J."/>
            <person name="Daebeler A."/>
            <person name="Herbold C.W."/>
            <person name="Kirkegaard R.H."/>
            <person name="Daims H."/>
        </authorList>
    </citation>
    <scope>NUCLEOTIDE SEQUENCE [LARGE SCALE GENOMIC DNA]</scope>
    <source>
        <strain evidence="1 2">VA</strain>
    </source>
</reference>
<dbReference type="Proteomes" id="UP001302719">
    <property type="component" value="Chromosome"/>
</dbReference>